<evidence type="ECO:0000256" key="3">
    <source>
        <dbReference type="ARBA" id="ARBA00006597"/>
    </source>
</evidence>
<feature type="domain" description="4Fe-4S Wbl-type" evidence="12">
    <location>
        <begin position="33"/>
        <end position="105"/>
    </location>
</feature>
<keyword evidence="9" id="KW-0238">DNA-binding</keyword>
<keyword evidence="7" id="KW-0411">Iron-sulfur</keyword>
<name>A0A255DRL5_9MYCO</name>
<dbReference type="PANTHER" id="PTHR38839">
    <property type="entry name" value="TRANSCRIPTIONAL REGULATOR WHID-RELATED"/>
    <property type="match status" value="1"/>
</dbReference>
<comment type="subcellular location">
    <subcellularLocation>
        <location evidence="2">Cytoplasm</location>
    </subcellularLocation>
</comment>
<dbReference type="OrthoDB" id="4381475at2"/>
<comment type="cofactor">
    <cofactor evidence="1">
        <name>[4Fe-4S] cluster</name>
        <dbReference type="ChEBI" id="CHEBI:49883"/>
    </cofactor>
</comment>
<dbReference type="InterPro" id="IPR034768">
    <property type="entry name" value="4FE4S_WBL"/>
</dbReference>
<gene>
    <name evidence="13" type="ORF">CG716_05085</name>
</gene>
<comment type="similarity">
    <text evidence="3">Belongs to the WhiB family.</text>
</comment>
<keyword evidence="10" id="KW-1015">Disulfide bond</keyword>
<sequence length="113" mass="12055">MGLGQETIQVKNLSGIRTRLIPELEIPELPGAACKGVVTGPENDIFHPGPGAGGRNKRDAAKAMCGGCPVKAACLEYALDWDSSHDYYERSEGVWGGTTEAERKEILKGRNAA</sequence>
<keyword evidence="8" id="KW-0805">Transcription regulation</keyword>
<dbReference type="GO" id="GO:0047134">
    <property type="term" value="F:protein-disulfide reductase [NAD(P)H] activity"/>
    <property type="evidence" value="ECO:0007669"/>
    <property type="project" value="TreeGrafter"/>
</dbReference>
<evidence type="ECO:0000256" key="7">
    <source>
        <dbReference type="ARBA" id="ARBA00023014"/>
    </source>
</evidence>
<evidence type="ECO:0000256" key="8">
    <source>
        <dbReference type="ARBA" id="ARBA00023015"/>
    </source>
</evidence>
<keyword evidence="14" id="KW-1185">Reference proteome</keyword>
<reference evidence="13 14" key="1">
    <citation type="submission" date="2017-07" db="EMBL/GenBank/DDBJ databases">
        <title>The new phylogeny of genus Mycobacterium.</title>
        <authorList>
            <person name="Tortoli E."/>
            <person name="Trovato A."/>
            <person name="Cirillo D.M."/>
        </authorList>
    </citation>
    <scope>NUCLEOTIDE SEQUENCE [LARGE SCALE GENOMIC DNA]</scope>
    <source>
        <strain evidence="13 14">ATCC 33027</strain>
    </source>
</reference>
<evidence type="ECO:0000259" key="12">
    <source>
        <dbReference type="PROSITE" id="PS51674"/>
    </source>
</evidence>
<dbReference type="AlphaFoldDB" id="A0A255DRL5"/>
<keyword evidence="5" id="KW-0479">Metal-binding</keyword>
<evidence type="ECO:0000256" key="4">
    <source>
        <dbReference type="ARBA" id="ARBA00022485"/>
    </source>
</evidence>
<proteinExistence type="inferred from homology"/>
<evidence type="ECO:0000256" key="1">
    <source>
        <dbReference type="ARBA" id="ARBA00001966"/>
    </source>
</evidence>
<comment type="caution">
    <text evidence="13">The sequence shown here is derived from an EMBL/GenBank/DDBJ whole genome shotgun (WGS) entry which is preliminary data.</text>
</comment>
<dbReference type="GO" id="GO:0005737">
    <property type="term" value="C:cytoplasm"/>
    <property type="evidence" value="ECO:0007669"/>
    <property type="project" value="UniProtKB-SubCell"/>
</dbReference>
<evidence type="ECO:0000256" key="9">
    <source>
        <dbReference type="ARBA" id="ARBA00023125"/>
    </source>
</evidence>
<dbReference type="EMBL" id="NOZR01000003">
    <property type="protein sequence ID" value="OYN81730.1"/>
    <property type="molecule type" value="Genomic_DNA"/>
</dbReference>
<keyword evidence="4" id="KW-0004">4Fe-4S</keyword>
<evidence type="ECO:0000256" key="11">
    <source>
        <dbReference type="ARBA" id="ARBA00023163"/>
    </source>
</evidence>
<evidence type="ECO:0000256" key="6">
    <source>
        <dbReference type="ARBA" id="ARBA00023004"/>
    </source>
</evidence>
<evidence type="ECO:0000313" key="13">
    <source>
        <dbReference type="EMBL" id="OYN81730.1"/>
    </source>
</evidence>
<accession>A0A255DRL5</accession>
<dbReference type="Pfam" id="PF02467">
    <property type="entry name" value="Whib"/>
    <property type="match status" value="1"/>
</dbReference>
<evidence type="ECO:0000313" key="14">
    <source>
        <dbReference type="Proteomes" id="UP000216063"/>
    </source>
</evidence>
<protein>
    <recommendedName>
        <fullName evidence="12">4Fe-4S Wbl-type domain-containing protein</fullName>
    </recommendedName>
</protein>
<dbReference type="RefSeq" id="WP_094477080.1">
    <property type="nucleotide sequence ID" value="NZ_NOZR01000003.1"/>
</dbReference>
<dbReference type="GO" id="GO:0045892">
    <property type="term" value="P:negative regulation of DNA-templated transcription"/>
    <property type="evidence" value="ECO:0007669"/>
    <property type="project" value="TreeGrafter"/>
</dbReference>
<dbReference type="GO" id="GO:0051539">
    <property type="term" value="F:4 iron, 4 sulfur cluster binding"/>
    <property type="evidence" value="ECO:0007669"/>
    <property type="project" value="UniProtKB-KW"/>
</dbReference>
<evidence type="ECO:0000256" key="5">
    <source>
        <dbReference type="ARBA" id="ARBA00022723"/>
    </source>
</evidence>
<keyword evidence="6" id="KW-0408">Iron</keyword>
<dbReference type="InterPro" id="IPR003482">
    <property type="entry name" value="Whib"/>
</dbReference>
<organism evidence="13 14">
    <name type="scientific">Mycolicibacterium sphagni</name>
    <dbReference type="NCBI Taxonomy" id="1786"/>
    <lineage>
        <taxon>Bacteria</taxon>
        <taxon>Bacillati</taxon>
        <taxon>Actinomycetota</taxon>
        <taxon>Actinomycetes</taxon>
        <taxon>Mycobacteriales</taxon>
        <taxon>Mycobacteriaceae</taxon>
        <taxon>Mycolicibacterium</taxon>
    </lineage>
</organism>
<dbReference type="GO" id="GO:0045454">
    <property type="term" value="P:cell redox homeostasis"/>
    <property type="evidence" value="ECO:0007669"/>
    <property type="project" value="TreeGrafter"/>
</dbReference>
<dbReference type="PROSITE" id="PS51674">
    <property type="entry name" value="4FE4S_WBL"/>
    <property type="match status" value="1"/>
</dbReference>
<keyword evidence="11" id="KW-0804">Transcription</keyword>
<dbReference type="Proteomes" id="UP000216063">
    <property type="component" value="Unassembled WGS sequence"/>
</dbReference>
<evidence type="ECO:0000256" key="2">
    <source>
        <dbReference type="ARBA" id="ARBA00004496"/>
    </source>
</evidence>
<evidence type="ECO:0000256" key="10">
    <source>
        <dbReference type="ARBA" id="ARBA00023157"/>
    </source>
</evidence>
<dbReference type="GO" id="GO:0046872">
    <property type="term" value="F:metal ion binding"/>
    <property type="evidence" value="ECO:0007669"/>
    <property type="project" value="UniProtKB-KW"/>
</dbReference>
<dbReference type="GO" id="GO:0003677">
    <property type="term" value="F:DNA binding"/>
    <property type="evidence" value="ECO:0007669"/>
    <property type="project" value="UniProtKB-KW"/>
</dbReference>